<dbReference type="Pfam" id="PF00805">
    <property type="entry name" value="Pentapeptide"/>
    <property type="match status" value="3"/>
</dbReference>
<keyword evidence="2" id="KW-0472">Membrane</keyword>
<keyword evidence="2" id="KW-1133">Transmembrane helix</keyword>
<feature type="transmembrane region" description="Helical" evidence="2">
    <location>
        <begin position="15"/>
        <end position="35"/>
    </location>
</feature>
<dbReference type="RefSeq" id="WP_071081774.1">
    <property type="nucleotide sequence ID" value="NZ_MBLM01000002.1"/>
</dbReference>
<dbReference type="Proteomes" id="UP000179627">
    <property type="component" value="Unassembled WGS sequence"/>
</dbReference>
<feature type="region of interest" description="Disordered" evidence="1">
    <location>
        <begin position="89"/>
        <end position="110"/>
    </location>
</feature>
<dbReference type="Gene3D" id="2.160.20.80">
    <property type="entry name" value="E3 ubiquitin-protein ligase SopA"/>
    <property type="match status" value="2"/>
</dbReference>
<protein>
    <recommendedName>
        <fullName evidence="5">Pentapeptide repeat protein</fullName>
    </recommendedName>
</protein>
<organism evidence="3 4">
    <name type="scientific">Parafrankia colletiae</name>
    <dbReference type="NCBI Taxonomy" id="573497"/>
    <lineage>
        <taxon>Bacteria</taxon>
        <taxon>Bacillati</taxon>
        <taxon>Actinomycetota</taxon>
        <taxon>Actinomycetes</taxon>
        <taxon>Frankiales</taxon>
        <taxon>Frankiaceae</taxon>
        <taxon>Parafrankia</taxon>
    </lineage>
</organism>
<evidence type="ECO:0008006" key="5">
    <source>
        <dbReference type="Google" id="ProtNLM"/>
    </source>
</evidence>
<evidence type="ECO:0000313" key="3">
    <source>
        <dbReference type="EMBL" id="OHV46223.1"/>
    </source>
</evidence>
<evidence type="ECO:0000256" key="1">
    <source>
        <dbReference type="SAM" id="MobiDB-lite"/>
    </source>
</evidence>
<reference evidence="4" key="1">
    <citation type="submission" date="2016-07" db="EMBL/GenBank/DDBJ databases">
        <title>Sequence Frankia sp. strain CcI1.17.</title>
        <authorList>
            <person name="Ghodhbane-Gtari F."/>
            <person name="Swanson E."/>
            <person name="Gueddou A."/>
            <person name="Morris K."/>
            <person name="Hezbri K."/>
            <person name="Ktari A."/>
            <person name="Nouioui I."/>
            <person name="Abebe-Akele F."/>
            <person name="Simpson S."/>
            <person name="Thomas K."/>
            <person name="Gtari M."/>
            <person name="Tisa L.S."/>
            <person name="Hurst S."/>
        </authorList>
    </citation>
    <scope>NUCLEOTIDE SEQUENCE [LARGE SCALE GENOMIC DNA]</scope>
    <source>
        <strain evidence="4">Cc1.17</strain>
    </source>
</reference>
<sequence>MADNGGARRRASRRWLWICAGIAAAGAVAAVLGIWHLPDRMYPGNSDGAVQARAALQGGLLTAAAALTAVAGGLIALDETRHANAEVRRANEETRRANEAADSRERDANANTHVRELYTRAVDQLGTSDNETVRLGGIYALERIAIDSPADQRTVVEVLSAFVRIRSTDSDLRQAPAEESDALAVRPAADIRAAVQVLARLPVRDDVPRCDLSGANLNGPASLAAITLTGTNLAGADLDEADLTSARMGGVDLTGASLKESDLTGAQMGAANLTRTRLDWAILTDARLANAILADAQLGGARLVDALLDGAVLVGAQLGGADLTDARLVRADLTNARLVRTNFTDARLGEADLTGAQMRGAKLVRTRLDGADLTGAVGLDQTQLDVAEGDAETRLPAGLVRPASWTSGGTGGA</sequence>
<evidence type="ECO:0000313" key="4">
    <source>
        <dbReference type="Proteomes" id="UP000179627"/>
    </source>
</evidence>
<comment type="caution">
    <text evidence="3">The sequence shown here is derived from an EMBL/GenBank/DDBJ whole genome shotgun (WGS) entry which is preliminary data.</text>
</comment>
<dbReference type="AlphaFoldDB" id="A0A1S1RHJ6"/>
<name>A0A1S1RHJ6_9ACTN</name>
<dbReference type="PANTHER" id="PTHR14136">
    <property type="entry name" value="BTB_POZ DOMAIN-CONTAINING PROTEIN KCTD9"/>
    <property type="match status" value="1"/>
</dbReference>
<dbReference type="InterPro" id="IPR051082">
    <property type="entry name" value="Pentapeptide-BTB/POZ_domain"/>
</dbReference>
<dbReference type="EMBL" id="MBLM01000002">
    <property type="protein sequence ID" value="OHV46223.1"/>
    <property type="molecule type" value="Genomic_DNA"/>
</dbReference>
<dbReference type="OrthoDB" id="3214045at2"/>
<keyword evidence="4" id="KW-1185">Reference proteome</keyword>
<dbReference type="SUPFAM" id="SSF141571">
    <property type="entry name" value="Pentapeptide repeat-like"/>
    <property type="match status" value="1"/>
</dbReference>
<keyword evidence="2" id="KW-0812">Transmembrane</keyword>
<proteinExistence type="predicted"/>
<evidence type="ECO:0000256" key="2">
    <source>
        <dbReference type="SAM" id="Phobius"/>
    </source>
</evidence>
<dbReference type="PANTHER" id="PTHR14136:SF17">
    <property type="entry name" value="BTB_POZ DOMAIN-CONTAINING PROTEIN KCTD9"/>
    <property type="match status" value="1"/>
</dbReference>
<feature type="transmembrane region" description="Helical" evidence="2">
    <location>
        <begin position="55"/>
        <end position="77"/>
    </location>
</feature>
<dbReference type="InterPro" id="IPR001646">
    <property type="entry name" value="5peptide_repeat"/>
</dbReference>
<gene>
    <name evidence="3" type="ORF">CC117_00785</name>
</gene>
<accession>A0A1S1RHJ6</accession>